<dbReference type="Gene3D" id="3.40.710.10">
    <property type="entry name" value="DD-peptidase/beta-lactamase superfamily"/>
    <property type="match status" value="1"/>
</dbReference>
<dbReference type="OMA" id="YLRFCRM"/>
<dbReference type="InterPro" id="IPR001466">
    <property type="entry name" value="Beta-lactam-related"/>
</dbReference>
<protein>
    <submittedName>
        <fullName evidence="2">Beta-lactamase</fullName>
    </submittedName>
</protein>
<reference evidence="2 3" key="1">
    <citation type="journal article" date="2010" name="Proc. Natl. Acad. Sci. U.S.A.">
        <title>Insights into evolution of multicellular fungi from the assembled chromosomes of the mushroom Coprinopsis cinerea (Coprinus cinereus).</title>
        <authorList>
            <person name="Stajich J.E."/>
            <person name="Wilke S.K."/>
            <person name="Ahren D."/>
            <person name="Au C.H."/>
            <person name="Birren B.W."/>
            <person name="Borodovsky M."/>
            <person name="Burns C."/>
            <person name="Canback B."/>
            <person name="Casselton L.A."/>
            <person name="Cheng C.K."/>
            <person name="Deng J."/>
            <person name="Dietrich F.S."/>
            <person name="Fargo D.C."/>
            <person name="Farman M.L."/>
            <person name="Gathman A.C."/>
            <person name="Goldberg J."/>
            <person name="Guigo R."/>
            <person name="Hoegger P.J."/>
            <person name="Hooker J.B."/>
            <person name="Huggins A."/>
            <person name="James T.Y."/>
            <person name="Kamada T."/>
            <person name="Kilaru S."/>
            <person name="Kodira C."/>
            <person name="Kues U."/>
            <person name="Kupfer D."/>
            <person name="Kwan H.S."/>
            <person name="Lomsadze A."/>
            <person name="Li W."/>
            <person name="Lilly W.W."/>
            <person name="Ma L.J."/>
            <person name="Mackey A.J."/>
            <person name="Manning G."/>
            <person name="Martin F."/>
            <person name="Muraguchi H."/>
            <person name="Natvig D.O."/>
            <person name="Palmerini H."/>
            <person name="Ramesh M.A."/>
            <person name="Rehmeyer C.J."/>
            <person name="Roe B.A."/>
            <person name="Shenoy N."/>
            <person name="Stanke M."/>
            <person name="Ter-Hovhannisyan V."/>
            <person name="Tunlid A."/>
            <person name="Velagapudi R."/>
            <person name="Vision T.J."/>
            <person name="Zeng Q."/>
            <person name="Zolan M.E."/>
            <person name="Pukkila P.J."/>
        </authorList>
    </citation>
    <scope>NUCLEOTIDE SEQUENCE [LARGE SCALE GENOMIC DNA]</scope>
    <source>
        <strain evidence="3">Okayama-7 / 130 / ATCC MYA-4618 / FGSC 9003</strain>
    </source>
</reference>
<dbReference type="AlphaFoldDB" id="A8P5V4"/>
<evidence type="ECO:0000313" key="2">
    <source>
        <dbReference type="EMBL" id="EAU82774.1"/>
    </source>
</evidence>
<dbReference type="SUPFAM" id="SSF56601">
    <property type="entry name" value="beta-lactamase/transpeptidase-like"/>
    <property type="match status" value="1"/>
</dbReference>
<dbReference type="OrthoDB" id="428260at2759"/>
<evidence type="ECO:0000259" key="1">
    <source>
        <dbReference type="Pfam" id="PF00144"/>
    </source>
</evidence>
<dbReference type="InParanoid" id="A8P5V4"/>
<dbReference type="PANTHER" id="PTHR43283">
    <property type="entry name" value="BETA-LACTAMASE-RELATED"/>
    <property type="match status" value="1"/>
</dbReference>
<dbReference type="VEuPathDB" id="FungiDB:CC1G_10893"/>
<evidence type="ECO:0000313" key="3">
    <source>
        <dbReference type="Proteomes" id="UP000001861"/>
    </source>
</evidence>
<dbReference type="Proteomes" id="UP000001861">
    <property type="component" value="Unassembled WGS sequence"/>
</dbReference>
<accession>A8P5V4</accession>
<dbReference type="InterPro" id="IPR050789">
    <property type="entry name" value="Diverse_Enzym_Activities"/>
</dbReference>
<keyword evidence="3" id="KW-1185">Reference proteome</keyword>
<dbReference type="KEGG" id="cci:CC1G_10893"/>
<comment type="caution">
    <text evidence="2">The sequence shown here is derived from an EMBL/GenBank/DDBJ whole genome shotgun (WGS) entry which is preliminary data.</text>
</comment>
<dbReference type="RefSeq" id="XP_001839030.1">
    <property type="nucleotide sequence ID" value="XM_001838978.2"/>
</dbReference>
<proteinExistence type="predicted"/>
<name>A8P5V4_COPC7</name>
<dbReference type="EMBL" id="AACS02000011">
    <property type="protein sequence ID" value="EAU82774.1"/>
    <property type="molecule type" value="Genomic_DNA"/>
</dbReference>
<sequence>MPKLSEAGKHALDELVAQTAREGRLPGFVLAVSNVDEQIYANAAGNRVYGDPSSPAVTPEDSVFWICSMTKLLAALAALQLIEQGKLAFDTPVSKFFKEFESAVVLQDPHTDPDPKFKPAEKAVTVNHLITHSSGLYYGTLPTDTSAIRHRLPIGYTFEYEEGEDKYSKFFEQVKGKYPGIPLIFEPGTAFCYGYSSDVLGFIVEKVSGQSLEAYSQQHIFGPLGVKNTYHLTAELRERLVELCFRNPDGSISGWEDRLPLIPRYPKPVAMNLGGVGSYSTLPDYLAILRHLLQIEAGRNPPNAILKQETVKSLFQPKLTPLGGQMLTAIVGFLDPSSAHDLDWGNGFAVNTADWEGRRKAGSGFWSGWAGTWYFLDPKTGIALVFGSQIVPPMDVVTAEIAEKAERIVYANLED</sequence>
<feature type="domain" description="Beta-lactamase-related" evidence="1">
    <location>
        <begin position="12"/>
        <end position="396"/>
    </location>
</feature>
<dbReference type="Pfam" id="PF00144">
    <property type="entry name" value="Beta-lactamase"/>
    <property type="match status" value="1"/>
</dbReference>
<dbReference type="PANTHER" id="PTHR43283:SF3">
    <property type="entry name" value="BETA-LACTAMASE FAMILY PROTEIN (AFU_ORTHOLOGUE AFUA_5G07500)"/>
    <property type="match status" value="1"/>
</dbReference>
<dbReference type="GeneID" id="6015630"/>
<dbReference type="STRING" id="240176.A8P5V4"/>
<organism evidence="2 3">
    <name type="scientific">Coprinopsis cinerea (strain Okayama-7 / 130 / ATCC MYA-4618 / FGSC 9003)</name>
    <name type="common">Inky cap fungus</name>
    <name type="synonym">Hormographiella aspergillata</name>
    <dbReference type="NCBI Taxonomy" id="240176"/>
    <lineage>
        <taxon>Eukaryota</taxon>
        <taxon>Fungi</taxon>
        <taxon>Dikarya</taxon>
        <taxon>Basidiomycota</taxon>
        <taxon>Agaricomycotina</taxon>
        <taxon>Agaricomycetes</taxon>
        <taxon>Agaricomycetidae</taxon>
        <taxon>Agaricales</taxon>
        <taxon>Agaricineae</taxon>
        <taxon>Psathyrellaceae</taxon>
        <taxon>Coprinopsis</taxon>
    </lineage>
</organism>
<gene>
    <name evidence="2" type="ORF">CC1G_10893</name>
</gene>
<dbReference type="eggNOG" id="ENOG502QQGR">
    <property type="taxonomic scope" value="Eukaryota"/>
</dbReference>
<dbReference type="InterPro" id="IPR012338">
    <property type="entry name" value="Beta-lactam/transpept-like"/>
</dbReference>